<organism evidence="9 10">
    <name type="scientific">Alkalispirillum mobile</name>
    <dbReference type="NCBI Taxonomy" id="85925"/>
    <lineage>
        <taxon>Bacteria</taxon>
        <taxon>Pseudomonadati</taxon>
        <taxon>Pseudomonadota</taxon>
        <taxon>Gammaproteobacteria</taxon>
        <taxon>Chromatiales</taxon>
        <taxon>Ectothiorhodospiraceae</taxon>
        <taxon>Alkalispirillum</taxon>
    </lineage>
</organism>
<reference evidence="9 10" key="1">
    <citation type="submission" date="2018-10" db="EMBL/GenBank/DDBJ databases">
        <title>Genomic Encyclopedia of Type Strains, Phase IV (KMG-IV): sequencing the most valuable type-strain genomes for metagenomic binning, comparative biology and taxonomic classification.</title>
        <authorList>
            <person name="Goeker M."/>
        </authorList>
    </citation>
    <scope>NUCLEOTIDE SEQUENCE [LARGE SCALE GENOMIC DNA]</scope>
    <source>
        <strain evidence="9 10">DSM 12769</strain>
    </source>
</reference>
<dbReference type="Proteomes" id="UP000275461">
    <property type="component" value="Unassembled WGS sequence"/>
</dbReference>
<keyword evidence="7 8" id="KW-0472">Membrane</keyword>
<evidence type="ECO:0000256" key="5">
    <source>
        <dbReference type="ARBA" id="ARBA00022692"/>
    </source>
</evidence>
<accession>A0A498C626</accession>
<keyword evidence="3" id="KW-0813">Transport</keyword>
<keyword evidence="10" id="KW-1185">Reference proteome</keyword>
<protein>
    <submittedName>
        <fullName evidence="9">Multisubunit sodium/proton antiporter MrpF subunit</fullName>
    </submittedName>
</protein>
<comment type="similarity">
    <text evidence="2">Belongs to the CPA3 antiporters (TC 2.A.63) subunit F family.</text>
</comment>
<gene>
    <name evidence="9" type="ORF">DFR31_0377</name>
</gene>
<evidence type="ECO:0000313" key="9">
    <source>
        <dbReference type="EMBL" id="RLK50477.1"/>
    </source>
</evidence>
<comment type="caution">
    <text evidence="9">The sequence shown here is derived from an EMBL/GenBank/DDBJ whole genome shotgun (WGS) entry which is preliminary data.</text>
</comment>
<dbReference type="RefSeq" id="WP_121440966.1">
    <property type="nucleotide sequence ID" value="NZ_RCDA01000001.1"/>
</dbReference>
<dbReference type="EMBL" id="RCDA01000001">
    <property type="protein sequence ID" value="RLK50477.1"/>
    <property type="molecule type" value="Genomic_DNA"/>
</dbReference>
<keyword evidence="6 8" id="KW-1133">Transmembrane helix</keyword>
<feature type="transmembrane region" description="Helical" evidence="8">
    <location>
        <begin position="62"/>
        <end position="82"/>
    </location>
</feature>
<keyword evidence="5 8" id="KW-0812">Transmembrane</keyword>
<dbReference type="PANTHER" id="PTHR34702:SF1">
    <property type="entry name" value="NA(+)_H(+) ANTIPORTER SUBUNIT F"/>
    <property type="match status" value="1"/>
</dbReference>
<evidence type="ECO:0000313" key="10">
    <source>
        <dbReference type="Proteomes" id="UP000275461"/>
    </source>
</evidence>
<dbReference type="Pfam" id="PF04066">
    <property type="entry name" value="MrpF_PhaF"/>
    <property type="match status" value="1"/>
</dbReference>
<name>A0A498C626_9GAMM</name>
<sequence>MTELFGVLAALLLLNIVVGLARVLRGPSAVDRMLASEMFSTSAVAILLLMAFILDRRELLDVALVLALLAALAVVTFVGRVWSELAAPTSDDDQGGKQG</sequence>
<evidence type="ECO:0000256" key="1">
    <source>
        <dbReference type="ARBA" id="ARBA00004651"/>
    </source>
</evidence>
<proteinExistence type="inferred from homology"/>
<dbReference type="OrthoDB" id="6170784at2"/>
<comment type="subcellular location">
    <subcellularLocation>
        <location evidence="1">Cell membrane</location>
        <topology evidence="1">Multi-pass membrane protein</topology>
    </subcellularLocation>
</comment>
<evidence type="ECO:0000256" key="7">
    <source>
        <dbReference type="ARBA" id="ARBA00023136"/>
    </source>
</evidence>
<dbReference type="GO" id="GO:0015385">
    <property type="term" value="F:sodium:proton antiporter activity"/>
    <property type="evidence" value="ECO:0007669"/>
    <property type="project" value="TreeGrafter"/>
</dbReference>
<dbReference type="PANTHER" id="PTHR34702">
    <property type="entry name" value="NA(+)/H(+) ANTIPORTER SUBUNIT F1"/>
    <property type="match status" value="1"/>
</dbReference>
<feature type="transmembrane region" description="Helical" evidence="8">
    <location>
        <begin position="37"/>
        <end position="55"/>
    </location>
</feature>
<evidence type="ECO:0000256" key="3">
    <source>
        <dbReference type="ARBA" id="ARBA00022448"/>
    </source>
</evidence>
<evidence type="ECO:0000256" key="8">
    <source>
        <dbReference type="SAM" id="Phobius"/>
    </source>
</evidence>
<dbReference type="GO" id="GO:0005886">
    <property type="term" value="C:plasma membrane"/>
    <property type="evidence" value="ECO:0007669"/>
    <property type="project" value="UniProtKB-SubCell"/>
</dbReference>
<evidence type="ECO:0000256" key="4">
    <source>
        <dbReference type="ARBA" id="ARBA00022475"/>
    </source>
</evidence>
<dbReference type="AlphaFoldDB" id="A0A498C626"/>
<dbReference type="InterPro" id="IPR007208">
    <property type="entry name" value="MrpF/PhaF-like"/>
</dbReference>
<evidence type="ECO:0000256" key="2">
    <source>
        <dbReference type="ARBA" id="ARBA00009212"/>
    </source>
</evidence>
<keyword evidence="4" id="KW-1003">Cell membrane</keyword>
<evidence type="ECO:0000256" key="6">
    <source>
        <dbReference type="ARBA" id="ARBA00022989"/>
    </source>
</evidence>